<evidence type="ECO:0000313" key="2">
    <source>
        <dbReference type="Proteomes" id="UP000887565"/>
    </source>
</evidence>
<feature type="transmembrane region" description="Helical" evidence="1">
    <location>
        <begin position="143"/>
        <end position="161"/>
    </location>
</feature>
<name>A0A915KSG7_ROMCU</name>
<feature type="transmembrane region" description="Helical" evidence="1">
    <location>
        <begin position="50"/>
        <end position="73"/>
    </location>
</feature>
<keyword evidence="1" id="KW-0812">Transmembrane</keyword>
<protein>
    <submittedName>
        <fullName evidence="3">Uncharacterized protein</fullName>
    </submittedName>
</protein>
<sequence>MQVTGPTCIGKTMGDAKNNNKNIIKKDVGESSDLLNAALPNNVQLSTVPYFALPCGFFGLSYALYGLICIILYNRHVRLKNRNTVHLVGFKLFALFLLLLITNLVMFGFLSHFSSSNFRYFLLSVDKIDCDRSPSYCRYLVNSAWLSILTLFAAVLQVYWYKKKINIRSHK</sequence>
<keyword evidence="2" id="KW-1185">Reference proteome</keyword>
<dbReference type="WBParaSite" id="nRc.2.0.1.t40588-RA">
    <property type="protein sequence ID" value="nRc.2.0.1.t40588-RA"/>
    <property type="gene ID" value="nRc.2.0.1.g40588"/>
</dbReference>
<proteinExistence type="predicted"/>
<reference evidence="3" key="1">
    <citation type="submission" date="2022-11" db="UniProtKB">
        <authorList>
            <consortium name="WormBaseParasite"/>
        </authorList>
    </citation>
    <scope>IDENTIFICATION</scope>
</reference>
<dbReference type="AlphaFoldDB" id="A0A915KSG7"/>
<keyword evidence="1" id="KW-1133">Transmembrane helix</keyword>
<accession>A0A915KSG7</accession>
<feature type="transmembrane region" description="Helical" evidence="1">
    <location>
        <begin position="85"/>
        <end position="110"/>
    </location>
</feature>
<keyword evidence="1" id="KW-0472">Membrane</keyword>
<evidence type="ECO:0000313" key="3">
    <source>
        <dbReference type="WBParaSite" id="nRc.2.0.1.t40588-RA"/>
    </source>
</evidence>
<dbReference type="Proteomes" id="UP000887565">
    <property type="component" value="Unplaced"/>
</dbReference>
<evidence type="ECO:0000256" key="1">
    <source>
        <dbReference type="SAM" id="Phobius"/>
    </source>
</evidence>
<organism evidence="2 3">
    <name type="scientific">Romanomermis culicivorax</name>
    <name type="common">Nematode worm</name>
    <dbReference type="NCBI Taxonomy" id="13658"/>
    <lineage>
        <taxon>Eukaryota</taxon>
        <taxon>Metazoa</taxon>
        <taxon>Ecdysozoa</taxon>
        <taxon>Nematoda</taxon>
        <taxon>Enoplea</taxon>
        <taxon>Dorylaimia</taxon>
        <taxon>Mermithida</taxon>
        <taxon>Mermithoidea</taxon>
        <taxon>Mermithidae</taxon>
        <taxon>Romanomermis</taxon>
    </lineage>
</organism>